<proteinExistence type="predicted"/>
<dbReference type="GO" id="GO:0005886">
    <property type="term" value="C:plasma membrane"/>
    <property type="evidence" value="ECO:0007669"/>
    <property type="project" value="UniProtKB-SubCell"/>
</dbReference>
<dbReference type="EMBL" id="VIVK01000001">
    <property type="protein sequence ID" value="TWD80951.1"/>
    <property type="molecule type" value="Genomic_DNA"/>
</dbReference>
<dbReference type="SUPFAM" id="SSF103473">
    <property type="entry name" value="MFS general substrate transporter"/>
    <property type="match status" value="1"/>
</dbReference>
<dbReference type="InterPro" id="IPR005829">
    <property type="entry name" value="Sugar_transporter_CS"/>
</dbReference>
<evidence type="ECO:0000256" key="1">
    <source>
        <dbReference type="ARBA" id="ARBA00004651"/>
    </source>
</evidence>
<keyword evidence="4 7" id="KW-0812">Transmembrane</keyword>
<feature type="transmembrane region" description="Helical" evidence="7">
    <location>
        <begin position="108"/>
        <end position="131"/>
    </location>
</feature>
<feature type="transmembrane region" description="Helical" evidence="7">
    <location>
        <begin position="433"/>
        <end position="454"/>
    </location>
</feature>
<evidence type="ECO:0000256" key="7">
    <source>
        <dbReference type="SAM" id="Phobius"/>
    </source>
</evidence>
<dbReference type="PROSITE" id="PS50850">
    <property type="entry name" value="MFS"/>
    <property type="match status" value="1"/>
</dbReference>
<feature type="transmembrane region" description="Helical" evidence="7">
    <location>
        <begin position="53"/>
        <end position="72"/>
    </location>
</feature>
<feature type="domain" description="Major facilitator superfamily (MFS) profile" evidence="8">
    <location>
        <begin position="17"/>
        <end position="457"/>
    </location>
</feature>
<keyword evidence="2" id="KW-0813">Transport</keyword>
<evidence type="ECO:0000256" key="4">
    <source>
        <dbReference type="ARBA" id="ARBA00022692"/>
    </source>
</evidence>
<comment type="subcellular location">
    <subcellularLocation>
        <location evidence="1">Cell membrane</location>
        <topology evidence="1">Multi-pass membrane protein</topology>
    </subcellularLocation>
</comment>
<feature type="transmembrane region" description="Helical" evidence="7">
    <location>
        <begin position="396"/>
        <end position="421"/>
    </location>
</feature>
<keyword evidence="5 7" id="KW-1133">Transmembrane helix</keyword>
<feature type="transmembrane region" description="Helical" evidence="7">
    <location>
        <begin position="171"/>
        <end position="191"/>
    </location>
</feature>
<evidence type="ECO:0000256" key="3">
    <source>
        <dbReference type="ARBA" id="ARBA00022475"/>
    </source>
</evidence>
<keyword evidence="3" id="KW-1003">Cell membrane</keyword>
<sequence>MSSTVTPERLTGRSWAVLLVLCGAIFLEGIDVSMMGVALPSIRAELGLSTAELQWVVSAYVLSYGGFVLLGGRAADLLGRRRMFVGWLAVFLVFSGLGGFATEGWVLILARFVTGVAAAFMTPAGLSIITTTYPEGPQRTRALLVYAGTAAAGFSLGMVTGGLLTAIDWRWVFFAPVVLATALLVSALRLIPQEAAVARVSGGFDLAGALTLTSGMLLLVATVVRAPDVPVGQTVATAIAGALLLAVFVAIERRVAAPLIRLGLLRNLPLVRANLGAVLLVGSFVGFQFVAVLYLQELRHWSELETGLALMVIGIDAVLAPTLTPRLVDRWGNSRVAFGGFVFAAAAYALFLPVGVDWTYLAMLPTLILLGLSFALAYGPLTIAATDGVAEEEQGLASGVLTTSFQFGSALGLAVVAAVLASSEVLTLESFRTALVVPLVAAVLGLAATGPGLARRTLVS</sequence>
<dbReference type="CDD" id="cd17321">
    <property type="entry name" value="MFS_MMR_MDR_like"/>
    <property type="match status" value="1"/>
</dbReference>
<dbReference type="GO" id="GO:0022857">
    <property type="term" value="F:transmembrane transporter activity"/>
    <property type="evidence" value="ECO:0007669"/>
    <property type="project" value="InterPro"/>
</dbReference>
<dbReference type="RefSeq" id="WP_145805380.1">
    <property type="nucleotide sequence ID" value="NZ_VIVK01000001.1"/>
</dbReference>
<feature type="transmembrane region" description="Helical" evidence="7">
    <location>
        <begin position="271"/>
        <end position="295"/>
    </location>
</feature>
<dbReference type="PROSITE" id="PS00216">
    <property type="entry name" value="SUGAR_TRANSPORT_1"/>
    <property type="match status" value="1"/>
</dbReference>
<evidence type="ECO:0000256" key="5">
    <source>
        <dbReference type="ARBA" id="ARBA00022989"/>
    </source>
</evidence>
<evidence type="ECO:0000256" key="6">
    <source>
        <dbReference type="ARBA" id="ARBA00023136"/>
    </source>
</evidence>
<dbReference type="PANTHER" id="PTHR42718">
    <property type="entry name" value="MAJOR FACILITATOR SUPERFAMILY MULTIDRUG TRANSPORTER MFSC"/>
    <property type="match status" value="1"/>
</dbReference>
<dbReference type="OrthoDB" id="7375466at2"/>
<feature type="transmembrane region" description="Helical" evidence="7">
    <location>
        <begin position="84"/>
        <end position="102"/>
    </location>
</feature>
<gene>
    <name evidence="9" type="ORF">FB561_2049</name>
</gene>
<feature type="transmembrane region" description="Helical" evidence="7">
    <location>
        <begin position="362"/>
        <end position="384"/>
    </location>
</feature>
<dbReference type="Proteomes" id="UP000318380">
    <property type="component" value="Unassembled WGS sequence"/>
</dbReference>
<name>A0A561BQ07_9ACTN</name>
<dbReference type="InterPro" id="IPR036259">
    <property type="entry name" value="MFS_trans_sf"/>
</dbReference>
<dbReference type="AlphaFoldDB" id="A0A561BQ07"/>
<protein>
    <submittedName>
        <fullName evidence="9">Putative MFS family arabinose efflux permease</fullName>
    </submittedName>
</protein>
<evidence type="ECO:0000256" key="2">
    <source>
        <dbReference type="ARBA" id="ARBA00022448"/>
    </source>
</evidence>
<evidence type="ECO:0000259" key="8">
    <source>
        <dbReference type="PROSITE" id="PS50850"/>
    </source>
</evidence>
<dbReference type="InterPro" id="IPR020846">
    <property type="entry name" value="MFS_dom"/>
</dbReference>
<dbReference type="Pfam" id="PF07690">
    <property type="entry name" value="MFS_1"/>
    <property type="match status" value="1"/>
</dbReference>
<feature type="transmembrane region" description="Helical" evidence="7">
    <location>
        <begin position="203"/>
        <end position="224"/>
    </location>
</feature>
<reference evidence="9 10" key="1">
    <citation type="submission" date="2019-06" db="EMBL/GenBank/DDBJ databases">
        <title>Sequencing the genomes of 1000 actinobacteria strains.</title>
        <authorList>
            <person name="Klenk H.-P."/>
        </authorList>
    </citation>
    <scope>NUCLEOTIDE SEQUENCE [LARGE SCALE GENOMIC DNA]</scope>
    <source>
        <strain evidence="9 10">DSM 24683</strain>
    </source>
</reference>
<evidence type="ECO:0000313" key="10">
    <source>
        <dbReference type="Proteomes" id="UP000318380"/>
    </source>
</evidence>
<feature type="transmembrane region" description="Helical" evidence="7">
    <location>
        <begin position="230"/>
        <end position="251"/>
    </location>
</feature>
<dbReference type="Gene3D" id="1.20.1720.10">
    <property type="entry name" value="Multidrug resistance protein D"/>
    <property type="match status" value="1"/>
</dbReference>
<dbReference type="PANTHER" id="PTHR42718:SF46">
    <property type="entry name" value="BLR6921 PROTEIN"/>
    <property type="match status" value="1"/>
</dbReference>
<dbReference type="InterPro" id="IPR011701">
    <property type="entry name" value="MFS"/>
</dbReference>
<keyword evidence="10" id="KW-1185">Reference proteome</keyword>
<organism evidence="9 10">
    <name type="scientific">Kribbella amoyensis</name>
    <dbReference type="NCBI Taxonomy" id="996641"/>
    <lineage>
        <taxon>Bacteria</taxon>
        <taxon>Bacillati</taxon>
        <taxon>Actinomycetota</taxon>
        <taxon>Actinomycetes</taxon>
        <taxon>Propionibacteriales</taxon>
        <taxon>Kribbellaceae</taxon>
        <taxon>Kribbella</taxon>
    </lineage>
</organism>
<feature type="transmembrane region" description="Helical" evidence="7">
    <location>
        <begin position="143"/>
        <end position="165"/>
    </location>
</feature>
<feature type="transmembrane region" description="Helical" evidence="7">
    <location>
        <begin position="336"/>
        <end position="356"/>
    </location>
</feature>
<accession>A0A561BQ07</accession>
<feature type="transmembrane region" description="Helical" evidence="7">
    <location>
        <begin position="307"/>
        <end position="324"/>
    </location>
</feature>
<comment type="caution">
    <text evidence="9">The sequence shown here is derived from an EMBL/GenBank/DDBJ whole genome shotgun (WGS) entry which is preliminary data.</text>
</comment>
<dbReference type="Gene3D" id="1.20.1250.20">
    <property type="entry name" value="MFS general substrate transporter like domains"/>
    <property type="match status" value="1"/>
</dbReference>
<keyword evidence="6 7" id="KW-0472">Membrane</keyword>
<evidence type="ECO:0000313" key="9">
    <source>
        <dbReference type="EMBL" id="TWD80951.1"/>
    </source>
</evidence>